<feature type="region of interest" description="Disordered" evidence="5">
    <location>
        <begin position="216"/>
        <end position="253"/>
    </location>
</feature>
<evidence type="ECO:0000256" key="5">
    <source>
        <dbReference type="SAM" id="MobiDB-lite"/>
    </source>
</evidence>
<dbReference type="Proteomes" id="UP000001307">
    <property type="component" value="Unassembled WGS sequence"/>
</dbReference>
<comment type="subunit">
    <text evidence="4">Tetramer of two alpha and two beta subunits.</text>
</comment>
<dbReference type="SUPFAM" id="SSF57798">
    <property type="entry name" value="Casein kinase II beta subunit"/>
    <property type="match status" value="1"/>
</dbReference>
<comment type="function">
    <text evidence="3 4">Regulatory subunit of casein kinase II/CK2. As part of the kinase complex regulates the basal catalytic activity of the alpha subunit a constitutively active serine/threonine-protein kinase that phosphorylates a large number of substrates containing acidic residues C-terminal to the phosphorylated serine or threonine. Participates in Wnt signaling.</text>
</comment>
<dbReference type="InterPro" id="IPR000704">
    <property type="entry name" value="Casein_kinase_II_reg-sub"/>
</dbReference>
<dbReference type="Gene3D" id="2.20.25.20">
    <property type="match status" value="1"/>
</dbReference>
<evidence type="ECO:0000256" key="1">
    <source>
        <dbReference type="ARBA" id="ARBA00006941"/>
    </source>
</evidence>
<dbReference type="PRINTS" id="PR00472">
    <property type="entry name" value="CASNKINASEII"/>
</dbReference>
<sequence length="253" mass="28594">MNFSSNSGDSNWIDNNLSKRGNNFLCRVDEAFIADNFNLYGLTSLSNGAVFYRTLKRILNTDDETDASSSTQQFREDAEEREAERLYGLIHARFIMTSRGMEHMNAMRHQKKFGICPRVACGTHLLPFGLSDEPDIEPVKLYCDRCKDVFHPPSRKHQGLDGAFFGTGFPHMFFMMNPHESSSEKKKTFVGRLCGFRIHPSAIEIQLKSQTALDNHKKTAKITIKPPTKPQPSHDEPKAKIPATETPAVDEVT</sequence>
<name>E4WRM0_OIKDI</name>
<gene>
    <name evidence="6" type="ORF">GSOID_T00000397001</name>
</gene>
<dbReference type="Gene3D" id="1.10.1820.10">
    <property type="entry name" value="protein kinase ck2 holoenzyme, chain C, domain 1"/>
    <property type="match status" value="1"/>
</dbReference>
<dbReference type="GO" id="GO:0005956">
    <property type="term" value="C:protein kinase CK2 complex"/>
    <property type="evidence" value="ECO:0007669"/>
    <property type="project" value="UniProtKB-UniRule"/>
</dbReference>
<comment type="similarity">
    <text evidence="1 4">Belongs to the casein kinase 2 subunit beta family.</text>
</comment>
<dbReference type="InterPro" id="IPR035991">
    <property type="entry name" value="Casein_kinase_II_beta-like"/>
</dbReference>
<reference evidence="6 7" key="1">
    <citation type="journal article" date="2010" name="Science">
        <title>Plasticity of animal genome architecture unmasked by rapid evolution of a pelagic tunicate.</title>
        <authorList>
            <person name="Denoeud F."/>
            <person name="Henriet S."/>
            <person name="Mungpakdee S."/>
            <person name="Aury J.M."/>
            <person name="Da Silva C."/>
            <person name="Brinkmann H."/>
            <person name="Mikhaleva J."/>
            <person name="Olsen L.C."/>
            <person name="Jubin C."/>
            <person name="Canestro C."/>
            <person name="Bouquet J.M."/>
            <person name="Danks G."/>
            <person name="Poulain J."/>
            <person name="Campsteijn C."/>
            <person name="Adamski M."/>
            <person name="Cross I."/>
            <person name="Yadetie F."/>
            <person name="Muffato M."/>
            <person name="Louis A."/>
            <person name="Butcher S."/>
            <person name="Tsagkogeorga G."/>
            <person name="Konrad A."/>
            <person name="Singh S."/>
            <person name="Jensen M.F."/>
            <person name="Cong E.H."/>
            <person name="Eikeseth-Otteraa H."/>
            <person name="Noel B."/>
            <person name="Anthouard V."/>
            <person name="Porcel B.M."/>
            <person name="Kachouri-Lafond R."/>
            <person name="Nishino A."/>
            <person name="Ugolini M."/>
            <person name="Chourrout P."/>
            <person name="Nishida H."/>
            <person name="Aasland R."/>
            <person name="Huzurbazar S."/>
            <person name="Westhof E."/>
            <person name="Delsuc F."/>
            <person name="Lehrach H."/>
            <person name="Reinhardt R."/>
            <person name="Weissenbach J."/>
            <person name="Roy S.W."/>
            <person name="Artiguenave F."/>
            <person name="Postlethwait J.H."/>
            <person name="Manak J.R."/>
            <person name="Thompson E.M."/>
            <person name="Jaillon O."/>
            <person name="Du Pasquier L."/>
            <person name="Boudinot P."/>
            <person name="Liberles D.A."/>
            <person name="Volff J.N."/>
            <person name="Philippe H."/>
            <person name="Lenhard B."/>
            <person name="Roest Crollius H."/>
            <person name="Wincker P."/>
            <person name="Chourrout D."/>
        </authorList>
    </citation>
    <scope>NUCLEOTIDE SEQUENCE [LARGE SCALE GENOMIC DNA]</scope>
</reference>
<dbReference type="GO" id="GO:0019887">
    <property type="term" value="F:protein kinase regulator activity"/>
    <property type="evidence" value="ECO:0007669"/>
    <property type="project" value="InterPro"/>
</dbReference>
<evidence type="ECO:0000256" key="3">
    <source>
        <dbReference type="ARBA" id="ARBA00045844"/>
    </source>
</evidence>
<proteinExistence type="inferred from homology"/>
<dbReference type="GO" id="GO:0005737">
    <property type="term" value="C:cytoplasm"/>
    <property type="evidence" value="ECO:0007669"/>
    <property type="project" value="TreeGrafter"/>
</dbReference>
<organism evidence="6 7">
    <name type="scientific">Oikopleura dioica</name>
    <name type="common">Tunicate</name>
    <dbReference type="NCBI Taxonomy" id="34765"/>
    <lineage>
        <taxon>Eukaryota</taxon>
        <taxon>Metazoa</taxon>
        <taxon>Chordata</taxon>
        <taxon>Tunicata</taxon>
        <taxon>Appendicularia</taxon>
        <taxon>Copelata</taxon>
        <taxon>Oikopleuridae</taxon>
        <taxon>Oikopleura</taxon>
    </lineage>
</organism>
<protein>
    <recommendedName>
        <fullName evidence="2 4">Casein kinase II subunit beta</fullName>
        <shortName evidence="4">CK II beta</shortName>
    </recommendedName>
</protein>
<dbReference type="PANTHER" id="PTHR11740">
    <property type="entry name" value="CASEIN KINASE II SUBUNIT BETA"/>
    <property type="match status" value="1"/>
</dbReference>
<dbReference type="PANTHER" id="PTHR11740:SF0">
    <property type="entry name" value="CASEIN KINASE II SUBUNIT BETA"/>
    <property type="match status" value="1"/>
</dbReference>
<dbReference type="AlphaFoldDB" id="E4WRM0"/>
<dbReference type="SMART" id="SM01085">
    <property type="entry name" value="CK_II_beta"/>
    <property type="match status" value="1"/>
</dbReference>
<evidence type="ECO:0000313" key="6">
    <source>
        <dbReference type="EMBL" id="CBY20402.1"/>
    </source>
</evidence>
<dbReference type="InParanoid" id="E4WRM0"/>
<keyword evidence="7" id="KW-1185">Reference proteome</keyword>
<evidence type="ECO:0000256" key="4">
    <source>
        <dbReference type="RuleBase" id="RU361268"/>
    </source>
</evidence>
<evidence type="ECO:0000256" key="2">
    <source>
        <dbReference type="ARBA" id="ARBA00017775"/>
    </source>
</evidence>
<evidence type="ECO:0000313" key="7">
    <source>
        <dbReference type="Proteomes" id="UP000001307"/>
    </source>
</evidence>
<dbReference type="Pfam" id="PF01214">
    <property type="entry name" value="CK_II_beta"/>
    <property type="match status" value="1"/>
</dbReference>
<accession>E4WRM0</accession>
<dbReference type="FunFam" id="2.20.25.20:FF:000001">
    <property type="entry name" value="Casein kinase II subunit beta"/>
    <property type="match status" value="1"/>
</dbReference>
<dbReference type="InterPro" id="IPR016149">
    <property type="entry name" value="Casein_kin_II_reg-sub_N"/>
</dbReference>
<dbReference type="OrthoDB" id="6016909at2759"/>
<dbReference type="EMBL" id="FN653015">
    <property type="protein sequence ID" value="CBY20402.1"/>
    <property type="molecule type" value="Genomic_DNA"/>
</dbReference>